<dbReference type="InterPro" id="IPR032259">
    <property type="entry name" value="HIBYL-CoA-H"/>
</dbReference>
<dbReference type="InterPro" id="IPR045004">
    <property type="entry name" value="ECH_dom"/>
</dbReference>
<name>A0A1N6E2L3_9MICO</name>
<dbReference type="AlphaFoldDB" id="A0A1N6E2L3"/>
<dbReference type="GO" id="GO:0005829">
    <property type="term" value="C:cytosol"/>
    <property type="evidence" value="ECO:0007669"/>
    <property type="project" value="TreeGrafter"/>
</dbReference>
<evidence type="ECO:0000256" key="3">
    <source>
        <dbReference type="ARBA" id="ARBA00022801"/>
    </source>
</evidence>
<dbReference type="SUPFAM" id="SSF52096">
    <property type="entry name" value="ClpP/crotonase"/>
    <property type="match status" value="1"/>
</dbReference>
<dbReference type="Proteomes" id="UP000184699">
    <property type="component" value="Unassembled WGS sequence"/>
</dbReference>
<dbReference type="PANTHER" id="PTHR43176:SF3">
    <property type="entry name" value="3-HYDROXYISOBUTYRYL-COA HYDROLASE, MITOCHONDRIAL"/>
    <property type="match status" value="1"/>
</dbReference>
<dbReference type="GO" id="GO:0003860">
    <property type="term" value="F:3-hydroxyisobutyryl-CoA hydrolase activity"/>
    <property type="evidence" value="ECO:0007669"/>
    <property type="project" value="UniProtKB-EC"/>
</dbReference>
<dbReference type="NCBIfam" id="NF004127">
    <property type="entry name" value="PRK05617.1"/>
    <property type="match status" value="1"/>
</dbReference>
<evidence type="ECO:0000259" key="4">
    <source>
        <dbReference type="Pfam" id="PF16113"/>
    </source>
</evidence>
<organism evidence="5 6">
    <name type="scientific">Agromyces cerinus subsp. cerinus</name>
    <dbReference type="NCBI Taxonomy" id="232089"/>
    <lineage>
        <taxon>Bacteria</taxon>
        <taxon>Bacillati</taxon>
        <taxon>Actinomycetota</taxon>
        <taxon>Actinomycetes</taxon>
        <taxon>Micrococcales</taxon>
        <taxon>Microbacteriaceae</taxon>
        <taxon>Agromyces</taxon>
    </lineage>
</organism>
<proteinExistence type="predicted"/>
<dbReference type="EC" id="3.1.2.4" evidence="2"/>
<evidence type="ECO:0000256" key="1">
    <source>
        <dbReference type="ARBA" id="ARBA00001709"/>
    </source>
</evidence>
<reference evidence="6" key="1">
    <citation type="submission" date="2016-11" db="EMBL/GenBank/DDBJ databases">
        <authorList>
            <person name="Varghese N."/>
            <person name="Submissions S."/>
        </authorList>
    </citation>
    <scope>NUCLEOTIDE SEQUENCE [LARGE SCALE GENOMIC DNA]</scope>
    <source>
        <strain evidence="6">DSM 8595</strain>
    </source>
</reference>
<evidence type="ECO:0000256" key="2">
    <source>
        <dbReference type="ARBA" id="ARBA00011915"/>
    </source>
</evidence>
<dbReference type="Pfam" id="PF16113">
    <property type="entry name" value="ECH_2"/>
    <property type="match status" value="1"/>
</dbReference>
<dbReference type="PANTHER" id="PTHR43176">
    <property type="entry name" value="3-HYDROXYISOBUTYRYL-COA HYDROLASE-RELATED"/>
    <property type="match status" value="1"/>
</dbReference>
<evidence type="ECO:0000313" key="6">
    <source>
        <dbReference type="Proteomes" id="UP000184699"/>
    </source>
</evidence>
<evidence type="ECO:0000313" key="5">
    <source>
        <dbReference type="EMBL" id="SIN77256.1"/>
    </source>
</evidence>
<dbReference type="CDD" id="cd06558">
    <property type="entry name" value="crotonase-like"/>
    <property type="match status" value="1"/>
</dbReference>
<comment type="catalytic activity">
    <reaction evidence="1">
        <text>3-hydroxy-2-methylpropanoyl-CoA + H2O = 3-hydroxy-2-methylpropanoate + CoA + H(+)</text>
        <dbReference type="Rhea" id="RHEA:20888"/>
        <dbReference type="ChEBI" id="CHEBI:11805"/>
        <dbReference type="ChEBI" id="CHEBI:15377"/>
        <dbReference type="ChEBI" id="CHEBI:15378"/>
        <dbReference type="ChEBI" id="CHEBI:57287"/>
        <dbReference type="ChEBI" id="CHEBI:57340"/>
        <dbReference type="EC" id="3.1.2.4"/>
    </reaction>
</comment>
<dbReference type="GO" id="GO:0006574">
    <property type="term" value="P:L-valine catabolic process"/>
    <property type="evidence" value="ECO:0007669"/>
    <property type="project" value="TreeGrafter"/>
</dbReference>
<dbReference type="Gene3D" id="3.90.226.10">
    <property type="entry name" value="2-enoyl-CoA Hydratase, Chain A, domain 1"/>
    <property type="match status" value="1"/>
</dbReference>
<keyword evidence="3" id="KW-0378">Hydrolase</keyword>
<dbReference type="InterPro" id="IPR029045">
    <property type="entry name" value="ClpP/crotonase-like_dom_sf"/>
</dbReference>
<keyword evidence="6" id="KW-1185">Reference proteome</keyword>
<protein>
    <recommendedName>
        <fullName evidence="2">3-hydroxyisobutyryl-CoA hydrolase</fullName>
        <ecNumber evidence="2">3.1.2.4</ecNumber>
    </recommendedName>
</protein>
<accession>A0A1N6E2L3</accession>
<feature type="domain" description="Enoyl-CoA hydratase/isomerase" evidence="4">
    <location>
        <begin position="16"/>
        <end position="359"/>
    </location>
</feature>
<sequence>MQVHTPVYAVIVGHLGHLSLNRPESINAIDLEMMRTMTEALDGWAEDPAVSTILLDGVGDYGFCAGGDFREILARAAEGMTIGSVFFRDEYRLIAKLAEYPKPIVSIMHGMTMGGGISLAGHVSTRVVTDRVKLGQPETGYGFAPDGGATWRLARTPGEIGTYLALNSVDLTAADAIALGFADVMVPAEWIGELTAALEDADDVTAPDEKVRRFAADPGESTVLVRRDWIDACYAVDSVSAILERLWAFSNDEAVAGLRAADSNDPEAAANAAAAADTLLRLSPTALAATLRSVRAARDGETLREALERELRLARWFTTQPDMFTGVQALVAQNTDSLHQDVLPEWQPADLAAVDMADIIGAMETQLRHSVFPRGLGIPEEEPA</sequence>
<dbReference type="STRING" id="232089.SAMN05443544_1013"/>
<gene>
    <name evidence="5" type="ORF">SAMN05443544_1013</name>
</gene>
<dbReference type="OrthoDB" id="9790967at2"/>
<dbReference type="EMBL" id="FSRJ01000001">
    <property type="protein sequence ID" value="SIN77256.1"/>
    <property type="molecule type" value="Genomic_DNA"/>
</dbReference>